<feature type="domain" description="DUF58" evidence="1">
    <location>
        <begin position="47"/>
        <end position="254"/>
    </location>
</feature>
<evidence type="ECO:0000313" key="3">
    <source>
        <dbReference type="Proteomes" id="UP000316584"/>
    </source>
</evidence>
<dbReference type="InterPro" id="IPR002881">
    <property type="entry name" value="DUF58"/>
</dbReference>
<dbReference type="EMBL" id="CP042218">
    <property type="protein sequence ID" value="QDW67759.1"/>
    <property type="molecule type" value="Genomic_DNA"/>
</dbReference>
<sequence>MSTPGFLTPEVRARLRQVTIAPRLASGDRGFGLHASRSRGAGMEFAQYRPYEPGDELRQVDWKLYARSDRWFVREAERDSPLTAWIVIDASASMAQADGARPGWSRLDAARGLAAATMEVALRQGDRFGLAAVNGDGLSMQAASAGPRHRDRCLLALDALRAHGGWPSGAALAPLHERIAPLDLVLLLTDGFDEAALELAERLATARREVLVIRLLTVEERDFPFEGGHVFRDVEGGGELRGDGEAMRADFLQRFGAARREQTAGLAAAGIRQVEYVLDEPLDLPLRRLFSANARAGTGAP</sequence>
<evidence type="ECO:0000259" key="1">
    <source>
        <dbReference type="Pfam" id="PF01882"/>
    </source>
</evidence>
<keyword evidence="3" id="KW-1185">Reference proteome</keyword>
<dbReference type="PANTHER" id="PTHR33608:SF7">
    <property type="entry name" value="DUF58 DOMAIN-CONTAINING PROTEIN"/>
    <property type="match status" value="1"/>
</dbReference>
<evidence type="ECO:0000313" key="2">
    <source>
        <dbReference type="EMBL" id="QDW67759.1"/>
    </source>
</evidence>
<dbReference type="PANTHER" id="PTHR33608">
    <property type="entry name" value="BLL2464 PROTEIN"/>
    <property type="match status" value="1"/>
</dbReference>
<protein>
    <submittedName>
        <fullName evidence="2">DUF58 domain-containing protein</fullName>
    </submittedName>
</protein>
<dbReference type="AlphaFoldDB" id="A0A518N768"/>
<dbReference type="InterPro" id="IPR036465">
    <property type="entry name" value="vWFA_dom_sf"/>
</dbReference>
<accession>A0A518N768</accession>
<organism evidence="2 3">
    <name type="scientific">Luteimonas granuli</name>
    <dbReference type="NCBI Taxonomy" id="1176533"/>
    <lineage>
        <taxon>Bacteria</taxon>
        <taxon>Pseudomonadati</taxon>
        <taxon>Pseudomonadota</taxon>
        <taxon>Gammaproteobacteria</taxon>
        <taxon>Lysobacterales</taxon>
        <taxon>Lysobacteraceae</taxon>
        <taxon>Luteimonas</taxon>
    </lineage>
</organism>
<dbReference type="RefSeq" id="WP_144893776.1">
    <property type="nucleotide sequence ID" value="NZ_CP042218.1"/>
</dbReference>
<proteinExistence type="predicted"/>
<dbReference type="Gene3D" id="3.40.50.410">
    <property type="entry name" value="von Willebrand factor, type A domain"/>
    <property type="match status" value="1"/>
</dbReference>
<dbReference type="OrthoDB" id="9812729at2"/>
<gene>
    <name evidence="2" type="ORF">FPZ22_13470</name>
</gene>
<dbReference type="KEGG" id="lug:FPZ22_13470"/>
<name>A0A518N768_9GAMM</name>
<dbReference type="Proteomes" id="UP000316584">
    <property type="component" value="Chromosome"/>
</dbReference>
<reference evidence="2 3" key="1">
    <citation type="submission" date="2019-07" db="EMBL/GenBank/DDBJ databases">
        <title>Full genome sequence of Luteimonas sp. Gr-4.</title>
        <authorList>
            <person name="Im W.-T."/>
        </authorList>
    </citation>
    <scope>NUCLEOTIDE SEQUENCE [LARGE SCALE GENOMIC DNA]</scope>
    <source>
        <strain evidence="2 3">Gr-4</strain>
    </source>
</reference>
<dbReference type="SUPFAM" id="SSF53300">
    <property type="entry name" value="vWA-like"/>
    <property type="match status" value="1"/>
</dbReference>
<dbReference type="Pfam" id="PF01882">
    <property type="entry name" value="DUF58"/>
    <property type="match status" value="1"/>
</dbReference>